<accession>A0A2H0KM10</accession>
<organism evidence="2 3">
    <name type="scientific">Candidatus Roizmanbacteria bacterium CG11_big_fil_rev_8_21_14_0_20_35_14</name>
    <dbReference type="NCBI Taxonomy" id="1974855"/>
    <lineage>
        <taxon>Bacteria</taxon>
        <taxon>Candidatus Roizmaniibacteriota</taxon>
    </lineage>
</organism>
<protein>
    <recommendedName>
        <fullName evidence="4">Glycosyltransferase RgtA/B/C/D-like domain-containing protein</fullName>
    </recommendedName>
</protein>
<name>A0A2H0KM10_9BACT</name>
<feature type="transmembrane region" description="Helical" evidence="1">
    <location>
        <begin position="272"/>
        <end position="292"/>
    </location>
</feature>
<feature type="transmembrane region" description="Helical" evidence="1">
    <location>
        <begin position="152"/>
        <end position="175"/>
    </location>
</feature>
<keyword evidence="1" id="KW-0812">Transmembrane</keyword>
<reference evidence="2 3" key="1">
    <citation type="submission" date="2017-09" db="EMBL/GenBank/DDBJ databases">
        <title>Depth-based differentiation of microbial function through sediment-hosted aquifers and enrichment of novel symbionts in the deep terrestrial subsurface.</title>
        <authorList>
            <person name="Probst A.J."/>
            <person name="Ladd B."/>
            <person name="Jarett J.K."/>
            <person name="Geller-Mcgrath D.E."/>
            <person name="Sieber C.M."/>
            <person name="Emerson J.B."/>
            <person name="Anantharaman K."/>
            <person name="Thomas B.C."/>
            <person name="Malmstrom R."/>
            <person name="Stieglmeier M."/>
            <person name="Klingl A."/>
            <person name="Woyke T."/>
            <person name="Ryan C.M."/>
            <person name="Banfield J.F."/>
        </authorList>
    </citation>
    <scope>NUCLEOTIDE SEQUENCE [LARGE SCALE GENOMIC DNA]</scope>
    <source>
        <strain evidence="2">CG11_big_fil_rev_8_21_14_0_20_35_14</strain>
    </source>
</reference>
<comment type="caution">
    <text evidence="2">The sequence shown here is derived from an EMBL/GenBank/DDBJ whole genome shotgun (WGS) entry which is preliminary data.</text>
</comment>
<keyword evidence="1" id="KW-1133">Transmembrane helix</keyword>
<evidence type="ECO:0000256" key="1">
    <source>
        <dbReference type="SAM" id="Phobius"/>
    </source>
</evidence>
<dbReference type="EMBL" id="PCVL01000054">
    <property type="protein sequence ID" value="PIQ72300.1"/>
    <property type="molecule type" value="Genomic_DNA"/>
</dbReference>
<dbReference type="AlphaFoldDB" id="A0A2H0KM10"/>
<dbReference type="Proteomes" id="UP000229570">
    <property type="component" value="Unassembled WGS sequence"/>
</dbReference>
<keyword evidence="1" id="KW-0472">Membrane</keyword>
<feature type="transmembrane region" description="Helical" evidence="1">
    <location>
        <begin position="372"/>
        <end position="398"/>
    </location>
</feature>
<evidence type="ECO:0000313" key="3">
    <source>
        <dbReference type="Proteomes" id="UP000229570"/>
    </source>
</evidence>
<feature type="transmembrane region" description="Helical" evidence="1">
    <location>
        <begin position="410"/>
        <end position="431"/>
    </location>
</feature>
<feature type="transmembrane region" description="Helical" evidence="1">
    <location>
        <begin position="507"/>
        <end position="524"/>
    </location>
</feature>
<feature type="transmembrane region" description="Helical" evidence="1">
    <location>
        <begin position="304"/>
        <end position="330"/>
    </location>
</feature>
<evidence type="ECO:0008006" key="4">
    <source>
        <dbReference type="Google" id="ProtNLM"/>
    </source>
</evidence>
<feature type="transmembrane region" description="Helical" evidence="1">
    <location>
        <begin position="472"/>
        <end position="495"/>
    </location>
</feature>
<feature type="transmembrane region" description="Helical" evidence="1">
    <location>
        <begin position="187"/>
        <end position="206"/>
    </location>
</feature>
<sequence>MKKYFIIIIFIFLACLWFWSKNGIQIKTIIIKKDSFVKIYFDNYLLGSARDTSLENKKLTVNFSKQDLDSKYFNNQPETDKNNVLLPKYNYELKLLLNNPFTVRLNFEGKQPYVFYFNPYRHLNSGWEDKHEVLRETKNNQVQIGFFNGIKWTLWIILKPFPILIPVFAIIYLFGKKIKDDSKKINLKLSIKIIIIPLIIALLSFFWSRHLMVNYLRDVPHVPDSISYVVLAKIISSGKFIFPYSEIPSYIRADQIKDFFYHWFQTNKTGLFVPYLIGHPLVLALGNLFGIINYIPPLVGSLTLLLIFFITYFLTQSVMFSLISMGLCFISPFFQTQTIDYLSHNSAVLFILFSIFPLFLNKESTKYFLLTGFFLGMLLNTRPLTFVAVFISIILYLIIEFIKDKKFKKFLLKLTYSLIGSITPGLIFLYYNFATSGNIFTTPYQFHGILNKVGFGSDFKIGYGLLNTFSNLAVFSLFFLKNYYVSFFPLLLSFLLLPFSGKYLKKILFLQFLSLSIIGVWTLYDGNFFMYGPRFIYESVPILGILYGLSFFVLYQVFRHTNWKYFSYLLFIFYFVFIFLFELSWLGFKKADYNNIVYTPSNINQLINFNAVDDRFYKAGLKNVDKVLLMKNCENWWCYSGVWINKYPLNKSQPLFLSLPPNYRNNIQNAKIIDWNSL</sequence>
<feature type="transmembrane region" description="Helical" evidence="1">
    <location>
        <begin position="565"/>
        <end position="588"/>
    </location>
</feature>
<gene>
    <name evidence="2" type="ORF">COV86_03785</name>
</gene>
<feature type="transmembrane region" description="Helical" evidence="1">
    <location>
        <begin position="342"/>
        <end position="360"/>
    </location>
</feature>
<proteinExistence type="predicted"/>
<dbReference type="PROSITE" id="PS51257">
    <property type="entry name" value="PROKAR_LIPOPROTEIN"/>
    <property type="match status" value="1"/>
</dbReference>
<feature type="transmembrane region" description="Helical" evidence="1">
    <location>
        <begin position="536"/>
        <end position="558"/>
    </location>
</feature>
<evidence type="ECO:0000313" key="2">
    <source>
        <dbReference type="EMBL" id="PIQ72300.1"/>
    </source>
</evidence>